<dbReference type="Proteomes" id="UP000223596">
    <property type="component" value="Unassembled WGS sequence"/>
</dbReference>
<dbReference type="GeneID" id="35803071"/>
<organism evidence="1 2">
    <name type="scientific">Acetivibrio thermocellus AD2</name>
    <dbReference type="NCBI Taxonomy" id="1138384"/>
    <lineage>
        <taxon>Bacteria</taxon>
        <taxon>Bacillati</taxon>
        <taxon>Bacillota</taxon>
        <taxon>Clostridia</taxon>
        <taxon>Eubacteriales</taxon>
        <taxon>Oscillospiraceae</taxon>
        <taxon>Acetivibrio</taxon>
    </lineage>
</organism>
<protein>
    <submittedName>
        <fullName evidence="1">YqzL-like protein</fullName>
    </submittedName>
</protein>
<gene>
    <name evidence="1" type="ORF">M972_111196</name>
</gene>
<evidence type="ECO:0000313" key="2">
    <source>
        <dbReference type="Proteomes" id="UP000223596"/>
    </source>
</evidence>
<sequence>MLKEFAWKAFENTGDITTYMFFKEIEEKTKAARENEITRDEVATTHH</sequence>
<name>A0AB36THW7_ACETH</name>
<accession>A0AB36THW7</accession>
<dbReference type="Pfam" id="PF14006">
    <property type="entry name" value="YqzL"/>
    <property type="match status" value="1"/>
</dbReference>
<dbReference type="InterPro" id="IPR025617">
    <property type="entry name" value="YqzL"/>
</dbReference>
<reference evidence="1 2" key="1">
    <citation type="submission" date="2017-09" db="EMBL/GenBank/DDBJ databases">
        <title>Evaluation of Pacific Biosciences Sequencing Technology to Finishing C. thermocellum Genome Sequences.</title>
        <authorList>
            <person name="Brown S."/>
        </authorList>
    </citation>
    <scope>NUCLEOTIDE SEQUENCE [LARGE SCALE GENOMIC DNA]</scope>
    <source>
        <strain evidence="1 2">AD2</strain>
    </source>
</reference>
<dbReference type="RefSeq" id="WP_003515684.1">
    <property type="nucleotide sequence ID" value="NZ_CP013828.1"/>
</dbReference>
<evidence type="ECO:0000313" key="1">
    <source>
        <dbReference type="EMBL" id="PFH02425.1"/>
    </source>
</evidence>
<dbReference type="AlphaFoldDB" id="A0AB36THW7"/>
<proteinExistence type="predicted"/>
<comment type="caution">
    <text evidence="1">The sequence shown here is derived from an EMBL/GenBank/DDBJ whole genome shotgun (WGS) entry which is preliminary data.</text>
</comment>
<dbReference type="EMBL" id="PDBW01000001">
    <property type="protein sequence ID" value="PFH02425.1"/>
    <property type="molecule type" value="Genomic_DNA"/>
</dbReference>